<keyword evidence="8" id="KW-1185">Reference proteome</keyword>
<feature type="transmembrane region" description="Helical" evidence="5">
    <location>
        <begin position="284"/>
        <end position="302"/>
    </location>
</feature>
<dbReference type="RefSeq" id="WP_210102340.1">
    <property type="nucleotide sequence ID" value="NZ_BAABLK010000090.1"/>
</dbReference>
<evidence type="ECO:0000259" key="6">
    <source>
        <dbReference type="Pfam" id="PF13515"/>
    </source>
</evidence>
<feature type="transmembrane region" description="Helical" evidence="5">
    <location>
        <begin position="20"/>
        <end position="47"/>
    </location>
</feature>
<gene>
    <name evidence="7" type="ORF">GCM10025778_33650</name>
</gene>
<feature type="domain" description="Integral membrane bound transporter" evidence="6">
    <location>
        <begin position="175"/>
        <end position="297"/>
    </location>
</feature>
<proteinExistence type="predicted"/>
<evidence type="ECO:0000313" key="7">
    <source>
        <dbReference type="EMBL" id="GAA5228826.1"/>
    </source>
</evidence>
<dbReference type="EMBL" id="BAABLK010000090">
    <property type="protein sequence ID" value="GAA5228826.1"/>
    <property type="molecule type" value="Genomic_DNA"/>
</dbReference>
<feature type="transmembrane region" description="Helical" evidence="5">
    <location>
        <begin position="59"/>
        <end position="76"/>
    </location>
</feature>
<dbReference type="Pfam" id="PF13515">
    <property type="entry name" value="FUSC_2"/>
    <property type="match status" value="1"/>
</dbReference>
<evidence type="ECO:0000256" key="4">
    <source>
        <dbReference type="ARBA" id="ARBA00023136"/>
    </source>
</evidence>
<organism evidence="7 8">
    <name type="scientific">Paeniglutamicibacter antarcticus</name>
    <dbReference type="NCBI Taxonomy" id="494023"/>
    <lineage>
        <taxon>Bacteria</taxon>
        <taxon>Bacillati</taxon>
        <taxon>Actinomycetota</taxon>
        <taxon>Actinomycetes</taxon>
        <taxon>Micrococcales</taxon>
        <taxon>Micrococcaceae</taxon>
        <taxon>Paeniglutamicibacter</taxon>
    </lineage>
</organism>
<feature type="transmembrane region" description="Helical" evidence="5">
    <location>
        <begin position="213"/>
        <end position="246"/>
    </location>
</feature>
<accession>A0ABP9TRN3</accession>
<evidence type="ECO:0000313" key="8">
    <source>
        <dbReference type="Proteomes" id="UP001501257"/>
    </source>
</evidence>
<dbReference type="Proteomes" id="UP001501257">
    <property type="component" value="Unassembled WGS sequence"/>
</dbReference>
<evidence type="ECO:0000256" key="5">
    <source>
        <dbReference type="SAM" id="Phobius"/>
    </source>
</evidence>
<evidence type="ECO:0000256" key="2">
    <source>
        <dbReference type="ARBA" id="ARBA00022692"/>
    </source>
</evidence>
<comment type="caution">
    <text evidence="7">The sequence shown here is derived from an EMBL/GenBank/DDBJ whole genome shotgun (WGS) entry which is preliminary data.</text>
</comment>
<reference evidence="8" key="1">
    <citation type="journal article" date="2019" name="Int. J. Syst. Evol. Microbiol.">
        <title>The Global Catalogue of Microorganisms (GCM) 10K type strain sequencing project: providing services to taxonomists for standard genome sequencing and annotation.</title>
        <authorList>
            <consortium name="The Broad Institute Genomics Platform"/>
            <consortium name="The Broad Institute Genome Sequencing Center for Infectious Disease"/>
            <person name="Wu L."/>
            <person name="Ma J."/>
        </authorList>
    </citation>
    <scope>NUCLEOTIDE SEQUENCE [LARGE SCALE GENOMIC DNA]</scope>
    <source>
        <strain evidence="8">JCM 18952</strain>
    </source>
</reference>
<feature type="transmembrane region" description="Helical" evidence="5">
    <location>
        <begin position="252"/>
        <end position="272"/>
    </location>
</feature>
<feature type="transmembrane region" description="Helical" evidence="5">
    <location>
        <begin position="185"/>
        <end position="201"/>
    </location>
</feature>
<keyword evidence="4 5" id="KW-0472">Membrane</keyword>
<dbReference type="InterPro" id="IPR049453">
    <property type="entry name" value="Memb_transporter_dom"/>
</dbReference>
<keyword evidence="3 5" id="KW-1133">Transmembrane helix</keyword>
<feature type="transmembrane region" description="Helical" evidence="5">
    <location>
        <begin position="160"/>
        <end position="179"/>
    </location>
</feature>
<keyword evidence="2 5" id="KW-0812">Transmembrane</keyword>
<name>A0ABP9TRN3_9MICC</name>
<sequence>MALFSRPQPGTLPITLKLLVAILIPSAIVSVLAGTSASMGFGLAIGLGMAVTPVSKPPLAALLVVIGAALGALASLAGSTPWAIALLMFVSAVLSALTNQRSAGLLTLAPIMVILFGPGPITLQWWVAGLWILGGGVVGAFITKLLKFQAPVMPVEKRTSWEHGIAVGVLCAAVMFWSLANNIPHGYWIAVTVLMALRPLPNQRRETLNGRHIGTFLGAIIALLAVLLLPLWAAVVVAVFCLFSLVWYTMGGAYLMQALALTPMLLIFASLGDIDRGFELTIERVLFTVIGVAAAVLLALMLRRWESRRESHAA</sequence>
<comment type="subcellular location">
    <subcellularLocation>
        <location evidence="1">Membrane</location>
        <topology evidence="1">Multi-pass membrane protein</topology>
    </subcellularLocation>
</comment>
<feature type="transmembrane region" description="Helical" evidence="5">
    <location>
        <begin position="105"/>
        <end position="123"/>
    </location>
</feature>
<evidence type="ECO:0000256" key="3">
    <source>
        <dbReference type="ARBA" id="ARBA00022989"/>
    </source>
</evidence>
<evidence type="ECO:0000256" key="1">
    <source>
        <dbReference type="ARBA" id="ARBA00004141"/>
    </source>
</evidence>
<feature type="transmembrane region" description="Helical" evidence="5">
    <location>
        <begin position="129"/>
        <end position="148"/>
    </location>
</feature>
<protein>
    <recommendedName>
        <fullName evidence="6">Integral membrane bound transporter domain-containing protein</fullName>
    </recommendedName>
</protein>